<proteinExistence type="predicted"/>
<keyword evidence="3" id="KW-1185">Reference proteome</keyword>
<feature type="region of interest" description="Disordered" evidence="1">
    <location>
        <begin position="99"/>
        <end position="124"/>
    </location>
</feature>
<organism evidence="2 3">
    <name type="scientific">Leucobacter chromiireducens subsp. solipictus</name>
    <dbReference type="NCBI Taxonomy" id="398235"/>
    <lineage>
        <taxon>Bacteria</taxon>
        <taxon>Bacillati</taxon>
        <taxon>Actinomycetota</taxon>
        <taxon>Actinomycetes</taxon>
        <taxon>Micrococcales</taxon>
        <taxon>Microbacteriaceae</taxon>
        <taxon>Leucobacter</taxon>
    </lineage>
</organism>
<evidence type="ECO:0000256" key="1">
    <source>
        <dbReference type="SAM" id="MobiDB-lite"/>
    </source>
</evidence>
<comment type="caution">
    <text evidence="2">The sequence shown here is derived from an EMBL/GenBank/DDBJ whole genome shotgun (WGS) entry which is preliminary data.</text>
</comment>
<protein>
    <submittedName>
        <fullName evidence="2">Uncharacterized protein</fullName>
    </submittedName>
</protein>
<evidence type="ECO:0000313" key="3">
    <source>
        <dbReference type="Proteomes" id="UP001645859"/>
    </source>
</evidence>
<evidence type="ECO:0000313" key="2">
    <source>
        <dbReference type="EMBL" id="MBL3679845.1"/>
    </source>
</evidence>
<dbReference type="EMBL" id="QYAC01000005">
    <property type="protein sequence ID" value="MBL3679845.1"/>
    <property type="molecule type" value="Genomic_DNA"/>
</dbReference>
<sequence>MRGELPAFTRAVAEAAAPRARVTRFGDGWTVAGPTGGSAVVSSVEDLVRSALGPLPVGEPGEPAVPGVPGVLERVRTGVRESAPEDPGFRALIAELRAELRPPATPHAGENGPSPDRCPPDPAA</sequence>
<accession>A0ABS1SH33</accession>
<gene>
    <name evidence="2" type="ORF">D3230_11195</name>
</gene>
<dbReference type="Proteomes" id="UP001645859">
    <property type="component" value="Unassembled WGS sequence"/>
</dbReference>
<reference evidence="2 3" key="1">
    <citation type="submission" date="2018-09" db="EMBL/GenBank/DDBJ databases">
        <title>Comparative genomics of Leucobacter spp.</title>
        <authorList>
            <person name="Reis A.C."/>
            <person name="Kolvenbach B.A."/>
            <person name="Corvini P.F.X."/>
            <person name="Nunes O.C."/>
        </authorList>
    </citation>
    <scope>NUCLEOTIDE SEQUENCE [LARGE SCALE GENOMIC DNA]</scope>
    <source>
        <strain evidence="2 3">TAN 31504</strain>
    </source>
</reference>
<name>A0ABS1SH33_9MICO</name>